<name>A0A1S3EER0_CICAR</name>
<organism evidence="2 3">
    <name type="scientific">Cicer arietinum</name>
    <name type="common">Chickpea</name>
    <name type="synonym">Garbanzo</name>
    <dbReference type="NCBI Taxonomy" id="3827"/>
    <lineage>
        <taxon>Eukaryota</taxon>
        <taxon>Viridiplantae</taxon>
        <taxon>Streptophyta</taxon>
        <taxon>Embryophyta</taxon>
        <taxon>Tracheophyta</taxon>
        <taxon>Spermatophyta</taxon>
        <taxon>Magnoliopsida</taxon>
        <taxon>eudicotyledons</taxon>
        <taxon>Gunneridae</taxon>
        <taxon>Pentapetalae</taxon>
        <taxon>rosids</taxon>
        <taxon>fabids</taxon>
        <taxon>Fabales</taxon>
        <taxon>Fabaceae</taxon>
        <taxon>Papilionoideae</taxon>
        <taxon>50 kb inversion clade</taxon>
        <taxon>NPAAA clade</taxon>
        <taxon>Hologalegina</taxon>
        <taxon>IRL clade</taxon>
        <taxon>Cicereae</taxon>
        <taxon>Cicer</taxon>
    </lineage>
</organism>
<evidence type="ECO:0000313" key="3">
    <source>
        <dbReference type="RefSeq" id="XP_012574330.1"/>
    </source>
</evidence>
<feature type="compositionally biased region" description="Polar residues" evidence="1">
    <location>
        <begin position="15"/>
        <end position="35"/>
    </location>
</feature>
<dbReference type="OrthoDB" id="1428066at2759"/>
<gene>
    <name evidence="3" type="primary">LOC101509362</name>
</gene>
<keyword evidence="2" id="KW-1185">Reference proteome</keyword>
<reference evidence="3" key="2">
    <citation type="submission" date="2025-08" db="UniProtKB">
        <authorList>
            <consortium name="RefSeq"/>
        </authorList>
    </citation>
    <scope>IDENTIFICATION</scope>
    <source>
        <tissue evidence="3">Etiolated seedlings</tissue>
    </source>
</reference>
<dbReference type="PaxDb" id="3827-XP_004511266.1"/>
<dbReference type="RefSeq" id="XP_012574330.1">
    <property type="nucleotide sequence ID" value="XM_012718876.1"/>
</dbReference>
<proteinExistence type="predicted"/>
<feature type="compositionally biased region" description="Basic and acidic residues" evidence="1">
    <location>
        <begin position="61"/>
        <end position="72"/>
    </location>
</feature>
<feature type="region of interest" description="Disordered" evidence="1">
    <location>
        <begin position="1"/>
        <end position="78"/>
    </location>
</feature>
<evidence type="ECO:0000256" key="1">
    <source>
        <dbReference type="SAM" id="MobiDB-lite"/>
    </source>
</evidence>
<dbReference type="Pfam" id="PF03004">
    <property type="entry name" value="Transposase_24"/>
    <property type="match status" value="1"/>
</dbReference>
<feature type="compositionally biased region" description="Basic and acidic residues" evidence="1">
    <location>
        <begin position="1"/>
        <end position="10"/>
    </location>
</feature>
<feature type="compositionally biased region" description="Basic and acidic residues" evidence="1">
    <location>
        <begin position="36"/>
        <end position="48"/>
    </location>
</feature>
<reference evidence="2" key="1">
    <citation type="journal article" date="2013" name="Nat. Biotechnol.">
        <title>Draft genome sequence of chickpea (Cicer arietinum) provides a resource for trait improvement.</title>
        <authorList>
            <person name="Varshney R.K."/>
            <person name="Song C."/>
            <person name="Saxena R.K."/>
            <person name="Azam S."/>
            <person name="Yu S."/>
            <person name="Sharpe A.G."/>
            <person name="Cannon S."/>
            <person name="Baek J."/>
            <person name="Rosen B.D."/>
            <person name="Tar'an B."/>
            <person name="Millan T."/>
            <person name="Zhang X."/>
            <person name="Ramsay L.D."/>
            <person name="Iwata A."/>
            <person name="Wang Y."/>
            <person name="Nelson W."/>
            <person name="Farmer A.D."/>
            <person name="Gaur P.M."/>
            <person name="Soderlund C."/>
            <person name="Penmetsa R.V."/>
            <person name="Xu C."/>
            <person name="Bharti A.K."/>
            <person name="He W."/>
            <person name="Winter P."/>
            <person name="Zhao S."/>
            <person name="Hane J.K."/>
            <person name="Carrasquilla-Garcia N."/>
            <person name="Condie J.A."/>
            <person name="Upadhyaya H.D."/>
            <person name="Luo M.C."/>
            <person name="Thudi M."/>
            <person name="Gowda C.L."/>
            <person name="Singh N.P."/>
            <person name="Lichtenzveig J."/>
            <person name="Gali K.K."/>
            <person name="Rubio J."/>
            <person name="Nadarajan N."/>
            <person name="Dolezel J."/>
            <person name="Bansal K.C."/>
            <person name="Xu X."/>
            <person name="Edwards D."/>
            <person name="Zhang G."/>
            <person name="Kahl G."/>
            <person name="Gil J."/>
            <person name="Singh K.B."/>
            <person name="Datta S.K."/>
            <person name="Jackson S.A."/>
            <person name="Wang J."/>
            <person name="Cook D.R."/>
        </authorList>
    </citation>
    <scope>NUCLEOTIDE SEQUENCE [LARGE SCALE GENOMIC DNA]</scope>
    <source>
        <strain evidence="2">cv. CDC Frontier</strain>
    </source>
</reference>
<sequence length="441" mass="50924">MDATKSDNGEKLCNNIHSRSSQPFKVTQNKPLSSKNRGEDLRQPKVMEDIAQAVEDINEDVTNKNREEEKGTSKRKTRGKTLCKTIHGRTLEEHEEVTFNEDGQPIGPSDKVVSDLSLFLGTLARNSTFCPLIYTNWSGMSDKNIRRFWRYTNVSQKFVLPIEARDWVETTVRDAWRRYKHKIKKDHFLKYSNLTERLKHRPPKVPESHFRKLCEYWNSKPQAISERNTRNRAQLKWVHQMGPKKFSLAREKFLAKEKREPTQAEIFVETQKGNKGKPLDVETEKVISQLQEMVENGESDTEAFEAIFGKERPGMEEINALKKAHNKEVSVLVENFEDKIGKLKHAFKTLMQHCNPQINMESIEDLLGFSHGDANGSPNEATVQMHSSTSTHAPCLEKQYINGDGENDNELFQDDDVGDKFQDDKFEMYDIDNESEEDALE</sequence>
<dbReference type="Proteomes" id="UP000087171">
    <property type="component" value="Chromosome Ca7"/>
</dbReference>
<accession>A0A1S3EER0</accession>
<evidence type="ECO:0000313" key="2">
    <source>
        <dbReference type="Proteomes" id="UP000087171"/>
    </source>
</evidence>
<dbReference type="STRING" id="3827.A0A1S3EER0"/>
<protein>
    <submittedName>
        <fullName evidence="3">Uncharacterized protein LOC101509362</fullName>
    </submittedName>
</protein>
<dbReference type="PANTHER" id="PTHR33144:SF16">
    <property type="entry name" value="OS02G0129000 PROTEIN"/>
    <property type="match status" value="1"/>
</dbReference>
<dbReference type="AlphaFoldDB" id="A0A1S3EER0"/>
<dbReference type="PANTHER" id="PTHR33144">
    <property type="entry name" value="OS10G0409366 PROTEIN-RELATED"/>
    <property type="match status" value="1"/>
</dbReference>
<dbReference type="InterPro" id="IPR004252">
    <property type="entry name" value="Probable_transposase_24"/>
</dbReference>